<dbReference type="PANTHER" id="PTHR34405:SF3">
    <property type="entry name" value="CRISPR-ASSOCIATED ENDORIBONUCLEASE CAS2 3"/>
    <property type="match status" value="1"/>
</dbReference>
<comment type="cofactor">
    <cofactor evidence="1 9">
        <name>Mg(2+)</name>
        <dbReference type="ChEBI" id="CHEBI:18420"/>
    </cofactor>
</comment>
<comment type="subunit">
    <text evidence="9">Homodimer, forms a heterotetramer with a Cas1 homodimer.</text>
</comment>
<dbReference type="SUPFAM" id="SSF143430">
    <property type="entry name" value="TTP0101/SSO1404-like"/>
    <property type="match status" value="1"/>
</dbReference>
<evidence type="ECO:0000313" key="11">
    <source>
        <dbReference type="Proteomes" id="UP000308001"/>
    </source>
</evidence>
<organism evidence="10 11">
    <name type="scientific">Aliarcobacter thereius</name>
    <dbReference type="NCBI Taxonomy" id="544718"/>
    <lineage>
        <taxon>Bacteria</taxon>
        <taxon>Pseudomonadati</taxon>
        <taxon>Campylobacterota</taxon>
        <taxon>Epsilonproteobacteria</taxon>
        <taxon>Campylobacterales</taxon>
        <taxon>Arcobacteraceae</taxon>
        <taxon>Aliarcobacter</taxon>
    </lineage>
</organism>
<dbReference type="GO" id="GO:0051607">
    <property type="term" value="P:defense response to virus"/>
    <property type="evidence" value="ECO:0007669"/>
    <property type="project" value="UniProtKB-UniRule"/>
</dbReference>
<accession>A0A5R9GZ33</accession>
<reference evidence="10 11" key="1">
    <citation type="submission" date="2019-05" db="EMBL/GenBank/DDBJ databases">
        <title>Arcobacter cibarius and Arcobacter thereius providing challenges in identification an antibiotic susceptibility and Quinolone resistance.</title>
        <authorList>
            <person name="Busch A."/>
            <person name="Hanel I."/>
            <person name="Hotzel H."/>
            <person name="Tomaso H."/>
        </authorList>
    </citation>
    <scope>NUCLEOTIDE SEQUENCE [LARGE SCALE GENOMIC DNA]</scope>
    <source>
        <strain evidence="10 11">17CS1191_2</strain>
    </source>
</reference>
<dbReference type="PANTHER" id="PTHR34405">
    <property type="entry name" value="CRISPR-ASSOCIATED ENDORIBONUCLEASE CAS2"/>
    <property type="match status" value="1"/>
</dbReference>
<keyword evidence="3 9" id="KW-0540">Nuclease</keyword>
<evidence type="ECO:0000256" key="6">
    <source>
        <dbReference type="ARBA" id="ARBA00022801"/>
    </source>
</evidence>
<dbReference type="Pfam" id="PF09827">
    <property type="entry name" value="CRISPR_Cas2"/>
    <property type="match status" value="1"/>
</dbReference>
<dbReference type="RefSeq" id="WP_138143047.1">
    <property type="nucleotide sequence ID" value="NZ_VBUF01000005.1"/>
</dbReference>
<dbReference type="CDD" id="cd09725">
    <property type="entry name" value="Cas2_I_II_III"/>
    <property type="match status" value="1"/>
</dbReference>
<dbReference type="GO" id="GO:0004521">
    <property type="term" value="F:RNA endonuclease activity"/>
    <property type="evidence" value="ECO:0007669"/>
    <property type="project" value="InterPro"/>
</dbReference>
<protein>
    <recommendedName>
        <fullName evidence="9">CRISPR-associated endoribonuclease Cas2</fullName>
        <ecNumber evidence="9">3.1.-.-</ecNumber>
    </recommendedName>
</protein>
<dbReference type="InterPro" id="IPR021127">
    <property type="entry name" value="CRISPR_associated_Cas2"/>
</dbReference>
<keyword evidence="5 9" id="KW-0255">Endonuclease</keyword>
<evidence type="ECO:0000256" key="5">
    <source>
        <dbReference type="ARBA" id="ARBA00022759"/>
    </source>
</evidence>
<dbReference type="EMBL" id="VBUF01000005">
    <property type="protein sequence ID" value="TLS71019.1"/>
    <property type="molecule type" value="Genomic_DNA"/>
</dbReference>
<gene>
    <name evidence="9 10" type="primary">cas2</name>
    <name evidence="10" type="ORF">FE246_08620</name>
</gene>
<evidence type="ECO:0000256" key="9">
    <source>
        <dbReference type="HAMAP-Rule" id="MF_01471"/>
    </source>
</evidence>
<evidence type="ECO:0000256" key="2">
    <source>
        <dbReference type="ARBA" id="ARBA00009959"/>
    </source>
</evidence>
<dbReference type="EC" id="3.1.-.-" evidence="9"/>
<comment type="similarity">
    <text evidence="2 9">Belongs to the CRISPR-associated endoribonuclease Cas2 protein family.</text>
</comment>
<comment type="function">
    <text evidence="9">CRISPR (clustered regularly interspaced short palindromic repeat), is an adaptive immune system that provides protection against mobile genetic elements (viruses, transposable elements and conjugative plasmids). CRISPR clusters contain sequences complementary to antecedent mobile elements and target invading nucleic acids. CRISPR clusters are transcribed and processed into CRISPR RNA (crRNA). Functions as a ssRNA-specific endoribonuclease. Involved in the integration of spacer DNA into the CRISPR cassette.</text>
</comment>
<dbReference type="InterPro" id="IPR019199">
    <property type="entry name" value="Virulence_VapD/CRISPR_Cas2"/>
</dbReference>
<sequence>MAIFYEVLVSYDIEDNKNRKKLFEELKDMGLNSIQKSVFWGELKVAEVNILPHLFEKYCKERDKAFFVKANLSKDILKNSFGYDKEDFERKDFLYV</sequence>
<evidence type="ECO:0000256" key="1">
    <source>
        <dbReference type="ARBA" id="ARBA00001946"/>
    </source>
</evidence>
<evidence type="ECO:0000256" key="3">
    <source>
        <dbReference type="ARBA" id="ARBA00022722"/>
    </source>
</evidence>
<evidence type="ECO:0000256" key="4">
    <source>
        <dbReference type="ARBA" id="ARBA00022723"/>
    </source>
</evidence>
<dbReference type="NCBIfam" id="TIGR01573">
    <property type="entry name" value="cas2"/>
    <property type="match status" value="1"/>
</dbReference>
<dbReference type="Gene3D" id="3.30.70.240">
    <property type="match status" value="1"/>
</dbReference>
<dbReference type="HAMAP" id="MF_01471">
    <property type="entry name" value="Cas2"/>
    <property type="match status" value="1"/>
</dbReference>
<proteinExistence type="inferred from homology"/>
<comment type="caution">
    <text evidence="10">The sequence shown here is derived from an EMBL/GenBank/DDBJ whole genome shotgun (WGS) entry which is preliminary data.</text>
</comment>
<dbReference type="GO" id="GO:0016787">
    <property type="term" value="F:hydrolase activity"/>
    <property type="evidence" value="ECO:0007669"/>
    <property type="project" value="UniProtKB-KW"/>
</dbReference>
<keyword evidence="6 9" id="KW-0378">Hydrolase</keyword>
<evidence type="ECO:0000313" key="10">
    <source>
        <dbReference type="EMBL" id="TLS71019.1"/>
    </source>
</evidence>
<keyword evidence="4 9" id="KW-0479">Metal-binding</keyword>
<dbReference type="GO" id="GO:0046872">
    <property type="term" value="F:metal ion binding"/>
    <property type="evidence" value="ECO:0007669"/>
    <property type="project" value="UniProtKB-UniRule"/>
</dbReference>
<dbReference type="AlphaFoldDB" id="A0A5R9GZ33"/>
<name>A0A5R9GZ33_9BACT</name>
<keyword evidence="8 9" id="KW-0051">Antiviral defense</keyword>
<keyword evidence="7 9" id="KW-0460">Magnesium</keyword>
<dbReference type="GO" id="GO:0043571">
    <property type="term" value="P:maintenance of CRISPR repeat elements"/>
    <property type="evidence" value="ECO:0007669"/>
    <property type="project" value="UniProtKB-UniRule"/>
</dbReference>
<feature type="binding site" evidence="9">
    <location>
        <position position="12"/>
    </location>
    <ligand>
        <name>Mg(2+)</name>
        <dbReference type="ChEBI" id="CHEBI:18420"/>
        <note>catalytic</note>
    </ligand>
</feature>
<evidence type="ECO:0000256" key="8">
    <source>
        <dbReference type="ARBA" id="ARBA00023118"/>
    </source>
</evidence>
<dbReference type="Proteomes" id="UP000308001">
    <property type="component" value="Unassembled WGS sequence"/>
</dbReference>
<evidence type="ECO:0000256" key="7">
    <source>
        <dbReference type="ARBA" id="ARBA00022842"/>
    </source>
</evidence>